<dbReference type="EMBL" id="BQNB010009630">
    <property type="protein sequence ID" value="GJS66164.1"/>
    <property type="molecule type" value="Genomic_DNA"/>
</dbReference>
<sequence length="1013" mass="117269">MDECVSMSTPMATERLDAVLQGTPTDQMTYRQMIGGLMYLTVSQPDIAFATFVCACYQARLMVKHPKEVKRIFRYIRQSYNMGLWYPNDFEFELIAYSNAYHAGCKDDSEAEYVSLSACCAKVIWMRTKLLDYGYKYNRIPMYCDSKSAIAISCNSVQHSQYQLADLFTKALPKERFEYLVHRIEFIMAQPQRQANVHQDKLCPLNKRYALMDANKKIDLDNLLKELTVTLNDLRTIFQLPQATYNSHEHFVAALKLSEMVLFYINDLGFTLELRSPSNFKTTGLIQPWQILCKMFSRCLTTGVTGFDQPPLQIMQMLYCFVNNIHVDYADLLWEGLHYSLEHPSTLISYPKFTKLIVSHYMTAFSEISRRAHDKYHNLEDDMMVKNIINSGKHKDEVRIKFRGTHRTTSAPRSPNPDVDEGESSAPRKSTVIRLRIPQRRSTRLTPPTPFPTTVEADDIILQDTIQLSLAEQKSHDELEAKQNVQKVEEHLIAKEIEKLVEGAENAENDEVDSTTLRQNDNPNDPSTRLEPMSNKESPKKGKGKHVEESRSTPSPTIIRSPRIHSTIISSDNDKLQELTVHAEKEVQCACLTSTRNHGRVIAQNDAIQQERENLWTEISSQINNAITNHIPSQVDSSVRNYMSGHILLHVSDTPCIPFAVHPRDQDDPYDDAHPEGENDAKRQKTFEHGTYVFGESSSGQDNKSEPGLSTSGNQEQLDNFDFWTDSYATDDDELPTEKVSQELVNEMSQTVDEAKLRKVVNEMLRQRCTSGDEHQYHIDQMQNFLKNDIKESSRPEKIVMSLYKFLAVIFLDDDIEERTSKWVDKYVKKFNPYARYNVEHWKNPHAKIFYIKKQKEPGKPKEVNLNKNDIEDMYMLIVSSKVEDYAKTSLLWSLSVFLRSTMIWERVHDFQLGVESYQQKVNLTTPTTTFPGIEKYKVLYIVSEPVVLEGLKSYNNDVKHGYVTPSFSKEDAEYLQLFKEEIDEWLKHRDQMRRWEMYVNGRPLGSRRERQE</sequence>
<dbReference type="PANTHER" id="PTHR11439">
    <property type="entry name" value="GAG-POL-RELATED RETROTRANSPOSON"/>
    <property type="match status" value="1"/>
</dbReference>
<dbReference type="PANTHER" id="PTHR11439:SF495">
    <property type="entry name" value="REVERSE TRANSCRIPTASE, RNA-DEPENDENT DNA POLYMERASE-RELATED"/>
    <property type="match status" value="1"/>
</dbReference>
<proteinExistence type="predicted"/>
<name>A0ABQ4XLM3_9ASTR</name>
<accession>A0ABQ4XLM3</accession>
<keyword evidence="3" id="KW-1185">Reference proteome</keyword>
<feature type="region of interest" description="Disordered" evidence="1">
    <location>
        <begin position="400"/>
        <end position="432"/>
    </location>
</feature>
<comment type="caution">
    <text evidence="2">The sequence shown here is derived from an EMBL/GenBank/DDBJ whole genome shotgun (WGS) entry which is preliminary data.</text>
</comment>
<evidence type="ECO:0000313" key="3">
    <source>
        <dbReference type="Proteomes" id="UP001151760"/>
    </source>
</evidence>
<evidence type="ECO:0008006" key="4">
    <source>
        <dbReference type="Google" id="ProtNLM"/>
    </source>
</evidence>
<dbReference type="CDD" id="cd09272">
    <property type="entry name" value="RNase_HI_RT_Ty1"/>
    <property type="match status" value="1"/>
</dbReference>
<reference evidence="2" key="1">
    <citation type="journal article" date="2022" name="Int. J. Mol. Sci.">
        <title>Draft Genome of Tanacetum Coccineum: Genomic Comparison of Closely Related Tanacetum-Family Plants.</title>
        <authorList>
            <person name="Yamashiro T."/>
            <person name="Shiraishi A."/>
            <person name="Nakayama K."/>
            <person name="Satake H."/>
        </authorList>
    </citation>
    <scope>NUCLEOTIDE SEQUENCE</scope>
</reference>
<feature type="compositionally biased region" description="Polar residues" evidence="1">
    <location>
        <begin position="514"/>
        <end position="527"/>
    </location>
</feature>
<gene>
    <name evidence="2" type="ORF">Tco_0680728</name>
</gene>
<evidence type="ECO:0000313" key="2">
    <source>
        <dbReference type="EMBL" id="GJS66164.1"/>
    </source>
</evidence>
<feature type="compositionally biased region" description="Basic and acidic residues" evidence="1">
    <location>
        <begin position="662"/>
        <end position="688"/>
    </location>
</feature>
<feature type="compositionally biased region" description="Polar residues" evidence="1">
    <location>
        <begin position="696"/>
        <end position="717"/>
    </location>
</feature>
<reference evidence="2" key="2">
    <citation type="submission" date="2022-01" db="EMBL/GenBank/DDBJ databases">
        <authorList>
            <person name="Yamashiro T."/>
            <person name="Shiraishi A."/>
            <person name="Satake H."/>
            <person name="Nakayama K."/>
        </authorList>
    </citation>
    <scope>NUCLEOTIDE SEQUENCE</scope>
</reference>
<feature type="region of interest" description="Disordered" evidence="1">
    <location>
        <begin position="503"/>
        <end position="563"/>
    </location>
</feature>
<dbReference type="Proteomes" id="UP001151760">
    <property type="component" value="Unassembled WGS sequence"/>
</dbReference>
<feature type="region of interest" description="Disordered" evidence="1">
    <location>
        <begin position="660"/>
        <end position="717"/>
    </location>
</feature>
<feature type="compositionally biased region" description="Basic and acidic residues" evidence="1">
    <location>
        <begin position="537"/>
        <end position="551"/>
    </location>
</feature>
<protein>
    <recommendedName>
        <fullName evidence="4">Reverse transcriptase Ty1/copia-type domain-containing protein</fullName>
    </recommendedName>
</protein>
<organism evidence="2 3">
    <name type="scientific">Tanacetum coccineum</name>
    <dbReference type="NCBI Taxonomy" id="301880"/>
    <lineage>
        <taxon>Eukaryota</taxon>
        <taxon>Viridiplantae</taxon>
        <taxon>Streptophyta</taxon>
        <taxon>Embryophyta</taxon>
        <taxon>Tracheophyta</taxon>
        <taxon>Spermatophyta</taxon>
        <taxon>Magnoliopsida</taxon>
        <taxon>eudicotyledons</taxon>
        <taxon>Gunneridae</taxon>
        <taxon>Pentapetalae</taxon>
        <taxon>asterids</taxon>
        <taxon>campanulids</taxon>
        <taxon>Asterales</taxon>
        <taxon>Asteraceae</taxon>
        <taxon>Asteroideae</taxon>
        <taxon>Anthemideae</taxon>
        <taxon>Anthemidinae</taxon>
        <taxon>Tanacetum</taxon>
    </lineage>
</organism>
<evidence type="ECO:0000256" key="1">
    <source>
        <dbReference type="SAM" id="MobiDB-lite"/>
    </source>
</evidence>